<gene>
    <name evidence="7" type="ORF">HF682_11335</name>
</gene>
<reference evidence="7 8" key="1">
    <citation type="submission" date="2020-04" db="EMBL/GenBank/DDBJ databases">
        <title>Draft genome of Leeia sp. IMCC25680.</title>
        <authorList>
            <person name="Song J."/>
            <person name="Cho J.-C."/>
        </authorList>
    </citation>
    <scope>NUCLEOTIDE SEQUENCE [LARGE SCALE GENOMIC DNA]</scope>
    <source>
        <strain evidence="7 8">IMCC25680</strain>
    </source>
</reference>
<dbReference type="Proteomes" id="UP000587991">
    <property type="component" value="Unassembled WGS sequence"/>
</dbReference>
<dbReference type="InterPro" id="IPR025188">
    <property type="entry name" value="DUF4113"/>
</dbReference>
<accession>A0A847SE82</accession>
<dbReference type="GO" id="GO:0006281">
    <property type="term" value="P:DNA repair"/>
    <property type="evidence" value="ECO:0007669"/>
    <property type="project" value="UniProtKB-KW"/>
</dbReference>
<keyword evidence="2" id="KW-0227">DNA damage</keyword>
<dbReference type="InterPro" id="IPR043502">
    <property type="entry name" value="DNA/RNA_pol_sf"/>
</dbReference>
<name>A0A847SE82_9NEIS</name>
<evidence type="ECO:0000313" key="7">
    <source>
        <dbReference type="EMBL" id="NLR75756.1"/>
    </source>
</evidence>
<dbReference type="RefSeq" id="WP_168877400.1">
    <property type="nucleotide sequence ID" value="NZ_JABAIM010000002.1"/>
</dbReference>
<dbReference type="EMBL" id="JABAIM010000002">
    <property type="protein sequence ID" value="NLR75756.1"/>
    <property type="molecule type" value="Genomic_DNA"/>
</dbReference>
<keyword evidence="5" id="KW-0742">SOS response</keyword>
<organism evidence="7 8">
    <name type="scientific">Leeia aquatica</name>
    <dbReference type="NCBI Taxonomy" id="2725557"/>
    <lineage>
        <taxon>Bacteria</taxon>
        <taxon>Pseudomonadati</taxon>
        <taxon>Pseudomonadota</taxon>
        <taxon>Betaproteobacteria</taxon>
        <taxon>Neisseriales</taxon>
        <taxon>Leeiaceae</taxon>
        <taxon>Leeia</taxon>
    </lineage>
</organism>
<evidence type="ECO:0000256" key="1">
    <source>
        <dbReference type="ARBA" id="ARBA00010945"/>
    </source>
</evidence>
<dbReference type="Gene3D" id="1.10.150.20">
    <property type="entry name" value="5' to 3' exonuclease, C-terminal subdomain"/>
    <property type="match status" value="1"/>
</dbReference>
<comment type="similarity">
    <text evidence="1">Belongs to the DNA polymerase type-Y family.</text>
</comment>
<evidence type="ECO:0000256" key="2">
    <source>
        <dbReference type="ARBA" id="ARBA00022763"/>
    </source>
</evidence>
<dbReference type="Pfam" id="PF13438">
    <property type="entry name" value="DUF4113"/>
    <property type="match status" value="1"/>
</dbReference>
<dbReference type="InterPro" id="IPR043128">
    <property type="entry name" value="Rev_trsase/Diguanyl_cyclase"/>
</dbReference>
<dbReference type="GO" id="GO:0003887">
    <property type="term" value="F:DNA-directed DNA polymerase activity"/>
    <property type="evidence" value="ECO:0007669"/>
    <property type="project" value="TreeGrafter"/>
</dbReference>
<dbReference type="SUPFAM" id="SSF56672">
    <property type="entry name" value="DNA/RNA polymerases"/>
    <property type="match status" value="1"/>
</dbReference>
<dbReference type="PANTHER" id="PTHR11076">
    <property type="entry name" value="DNA REPAIR POLYMERASE UMUC / TRANSFERASE FAMILY MEMBER"/>
    <property type="match status" value="1"/>
</dbReference>
<evidence type="ECO:0000256" key="5">
    <source>
        <dbReference type="ARBA" id="ARBA00023236"/>
    </source>
</evidence>
<keyword evidence="3" id="KW-0741">SOS mutagenesis</keyword>
<dbReference type="CDD" id="cd01700">
    <property type="entry name" value="PolY_Pol_V_umuC"/>
    <property type="match status" value="1"/>
</dbReference>
<comment type="caution">
    <text evidence="7">The sequence shown here is derived from an EMBL/GenBank/DDBJ whole genome shotgun (WGS) entry which is preliminary data.</text>
</comment>
<protein>
    <submittedName>
        <fullName evidence="7">Y-family DNA polymerase</fullName>
    </submittedName>
</protein>
<dbReference type="InterPro" id="IPR001126">
    <property type="entry name" value="UmuC"/>
</dbReference>
<evidence type="ECO:0000313" key="8">
    <source>
        <dbReference type="Proteomes" id="UP000587991"/>
    </source>
</evidence>
<dbReference type="GO" id="GO:0003684">
    <property type="term" value="F:damaged DNA binding"/>
    <property type="evidence" value="ECO:0007669"/>
    <property type="project" value="InterPro"/>
</dbReference>
<dbReference type="PANTHER" id="PTHR11076:SF34">
    <property type="entry name" value="PROTEIN UMUC"/>
    <property type="match status" value="1"/>
</dbReference>
<dbReference type="Pfam" id="PF00817">
    <property type="entry name" value="IMS"/>
    <property type="match status" value="1"/>
</dbReference>
<dbReference type="Gene3D" id="3.40.1170.60">
    <property type="match status" value="1"/>
</dbReference>
<proteinExistence type="inferred from homology"/>
<keyword evidence="8" id="KW-1185">Reference proteome</keyword>
<dbReference type="GO" id="GO:0009432">
    <property type="term" value="P:SOS response"/>
    <property type="evidence" value="ECO:0007669"/>
    <property type="project" value="UniProtKB-KW"/>
</dbReference>
<feature type="domain" description="UmuC" evidence="6">
    <location>
        <begin position="2"/>
        <end position="185"/>
    </location>
</feature>
<dbReference type="PROSITE" id="PS50173">
    <property type="entry name" value="UMUC"/>
    <property type="match status" value="1"/>
</dbReference>
<dbReference type="InterPro" id="IPR050116">
    <property type="entry name" value="DNA_polymerase-Y"/>
</dbReference>
<evidence type="ECO:0000256" key="3">
    <source>
        <dbReference type="ARBA" id="ARBA00023199"/>
    </source>
</evidence>
<keyword evidence="4" id="KW-0234">DNA repair</keyword>
<dbReference type="GO" id="GO:0042276">
    <property type="term" value="P:error-prone translesion synthesis"/>
    <property type="evidence" value="ECO:0007669"/>
    <property type="project" value="TreeGrafter"/>
</dbReference>
<dbReference type="GO" id="GO:0005829">
    <property type="term" value="C:cytosol"/>
    <property type="evidence" value="ECO:0007669"/>
    <property type="project" value="TreeGrafter"/>
</dbReference>
<sequence length="418" mass="47104">MLALVDANSFYVSCQQVFEPRLRGKPVVVLSNNDGCIVSRSAEAKALGVPMGAPWHQVRAEARKLGVIAFSSHYPLYADMSHRLMSTLARFAPKQEIYSIDECFLDVSGMDDLPELGQEIRQTVLQWTGLPVGVGFGPSKTLAKLANLYAKREAQNQGVFTLNPAHEAHRRLIQHSPAEWVWGIGRRLAARLRLDGLQTVGDLLAADSAWLRRRYGVVVQQTVLELHGQPCQMLVHQQQDKQQIISTRSFGRSVFELAELEQAVSSYLARACHKLRQQHSLAGGLAVYLRTNPHLEHPQYSNSQYHCLHNASDDILQLTRHALQLVRQLYRPGYAYAKAGVMLLDLRPQHAHQPDLLAESPQSPRREVLNQVLDQINQQWGRSTIHLATDTPNPSWHMRQTHLSPGWTTQWTDMPKAS</sequence>
<dbReference type="Gene3D" id="3.30.70.270">
    <property type="match status" value="1"/>
</dbReference>
<dbReference type="AlphaFoldDB" id="A0A847SE82"/>
<evidence type="ECO:0000256" key="4">
    <source>
        <dbReference type="ARBA" id="ARBA00023204"/>
    </source>
</evidence>
<dbReference type="InterPro" id="IPR017961">
    <property type="entry name" value="DNA_pol_Y-fam_little_finger"/>
</dbReference>
<dbReference type="Pfam" id="PF11799">
    <property type="entry name" value="IMS_C"/>
    <property type="match status" value="1"/>
</dbReference>
<evidence type="ECO:0000259" key="6">
    <source>
        <dbReference type="PROSITE" id="PS50173"/>
    </source>
</evidence>